<feature type="transmembrane region" description="Helical" evidence="1">
    <location>
        <begin position="160"/>
        <end position="179"/>
    </location>
</feature>
<evidence type="ECO:0000313" key="2">
    <source>
        <dbReference type="EMBL" id="MCQ4164247.1"/>
    </source>
</evidence>
<accession>A0ABT1QPP5</accession>
<name>A0ABT1QPP5_9GAMM</name>
<feature type="transmembrane region" description="Helical" evidence="1">
    <location>
        <begin position="410"/>
        <end position="430"/>
    </location>
</feature>
<dbReference type="EMBL" id="JANFQO010000004">
    <property type="protein sequence ID" value="MCQ4164247.1"/>
    <property type="molecule type" value="Genomic_DNA"/>
</dbReference>
<gene>
    <name evidence="2" type="ORF">NM961_05930</name>
</gene>
<dbReference type="Proteomes" id="UP001165498">
    <property type="component" value="Unassembled WGS sequence"/>
</dbReference>
<feature type="transmembrane region" description="Helical" evidence="1">
    <location>
        <begin position="236"/>
        <end position="254"/>
    </location>
</feature>
<feature type="transmembrane region" description="Helical" evidence="1">
    <location>
        <begin position="191"/>
        <end position="207"/>
    </location>
</feature>
<feature type="transmembrane region" description="Helical" evidence="1">
    <location>
        <begin position="137"/>
        <end position="154"/>
    </location>
</feature>
<keyword evidence="1" id="KW-1133">Transmembrane helix</keyword>
<evidence type="ECO:0000313" key="3">
    <source>
        <dbReference type="Proteomes" id="UP001165498"/>
    </source>
</evidence>
<keyword evidence="3" id="KW-1185">Reference proteome</keyword>
<keyword evidence="1" id="KW-0472">Membrane</keyword>
<feature type="transmembrane region" description="Helical" evidence="1">
    <location>
        <begin position="213"/>
        <end position="229"/>
    </location>
</feature>
<proteinExistence type="predicted"/>
<organism evidence="2 3">
    <name type="scientific">Tahibacter harae</name>
    <dbReference type="NCBI Taxonomy" id="2963937"/>
    <lineage>
        <taxon>Bacteria</taxon>
        <taxon>Pseudomonadati</taxon>
        <taxon>Pseudomonadota</taxon>
        <taxon>Gammaproteobacteria</taxon>
        <taxon>Lysobacterales</taxon>
        <taxon>Rhodanobacteraceae</taxon>
        <taxon>Tahibacter</taxon>
    </lineage>
</organism>
<dbReference type="RefSeq" id="WP_255912833.1">
    <property type="nucleotide sequence ID" value="NZ_JANFQO010000004.1"/>
</dbReference>
<feature type="transmembrane region" description="Helical" evidence="1">
    <location>
        <begin position="442"/>
        <end position="460"/>
    </location>
</feature>
<evidence type="ECO:0000256" key="1">
    <source>
        <dbReference type="SAM" id="Phobius"/>
    </source>
</evidence>
<sequence>MKTTPRPVLVLILLAFALALLRAVPLLAHTPLLGIANSFDQARYTGCFDLYPDRPAPIRPDENSPNAPFEFYRFQQNPVPLCYGSSELLQQGVAVGIYKLQQAQGVERHSVRWLGWLRLLLLSALVAAFCHAWLRRGLWPAALANAAVFAVVLSDPSNTLYFHTFYAEPSALFAAYALFNLIVLYAQRKPSVRGALLLGVAALLLAVSKIQHLALPLALAGVVLLLGLWHRRRIAWQGLPLLAGAVLGLGLQFAQLSRDDPMMKSIRSFNRANVVFTSLLPAVADPVATTRRLGLPESCAAYAGKVAWQLPGLAEDICPGMEKVSRLHVLREFLREPASLLRFARNGIAVLNPWLPRNLGHVEGAVLGKLPARFVSWNGLLDRSPLLRNLLFALPLLFALAALRRPDRLALFAALLATLMLATFGVAVFGDGLADVAKQGHLVFNAALSWLCVATVLLATRRLYRRSGRGVDAVDLDQQLGPAYVAQQHQALGRLR</sequence>
<feature type="transmembrane region" description="Helical" evidence="1">
    <location>
        <begin position="386"/>
        <end position="403"/>
    </location>
</feature>
<protein>
    <recommendedName>
        <fullName evidence="4">Dolichyl-phosphate-mannose-protein mannosyltransferase</fullName>
    </recommendedName>
</protein>
<comment type="caution">
    <text evidence="2">The sequence shown here is derived from an EMBL/GenBank/DDBJ whole genome shotgun (WGS) entry which is preliminary data.</text>
</comment>
<keyword evidence="1" id="KW-0812">Transmembrane</keyword>
<evidence type="ECO:0008006" key="4">
    <source>
        <dbReference type="Google" id="ProtNLM"/>
    </source>
</evidence>
<reference evidence="2" key="1">
    <citation type="submission" date="2022-07" db="EMBL/GenBank/DDBJ databases">
        <title>Tahibacter sp., a new gammaproteobacterium isolated from the silt sample collected at pig farm.</title>
        <authorList>
            <person name="Chen H."/>
        </authorList>
    </citation>
    <scope>NUCLEOTIDE SEQUENCE</scope>
    <source>
        <strain evidence="2">P2K</strain>
    </source>
</reference>
<feature type="transmembrane region" description="Helical" evidence="1">
    <location>
        <begin position="113"/>
        <end position="130"/>
    </location>
</feature>